<reference evidence="2" key="1">
    <citation type="journal article" date="2014" name="Genome Announc.">
        <title>Draft genome sequences of six enterohepatic helicobacter species isolated from humans and one from rhesus macaques.</title>
        <authorList>
            <person name="Shen Z."/>
            <person name="Sheh A."/>
            <person name="Young S.K."/>
            <person name="Abouelliel A."/>
            <person name="Ward D.V."/>
            <person name="Earl A.M."/>
            <person name="Fox J.G."/>
        </authorList>
    </citation>
    <scope>NUCLEOTIDE SEQUENCE [LARGE SCALE GENOMIC DNA]</scope>
    <source>
        <strain evidence="2">MIT 98-5489</strain>
    </source>
</reference>
<sequence>MSEQLSELGKRLQDLNIKFEAPDIPLLGIKGGEYDIQRFIYWNFLKCFYNQELGWDTSVVTNFDWYSPSNAKRYTQEEFKRWGEIHQMKLIYFHTEEACFGARFQKK</sequence>
<name>C5F103_9HELI</name>
<proteinExistence type="predicted"/>
<dbReference type="eggNOG" id="COG2226">
    <property type="taxonomic scope" value="Bacteria"/>
</dbReference>
<keyword evidence="2" id="KW-1185">Reference proteome</keyword>
<gene>
    <name evidence="1" type="ORF">HPMG_01364</name>
</gene>
<accession>C5F103</accession>
<dbReference type="AlphaFoldDB" id="C5F103"/>
<protein>
    <submittedName>
        <fullName evidence="1">Uncharacterized protein</fullName>
    </submittedName>
</protein>
<dbReference type="Proteomes" id="UP000003953">
    <property type="component" value="Unassembled WGS sequence"/>
</dbReference>
<dbReference type="EMBL" id="DS990444">
    <property type="protein sequence ID" value="EEQ63907.1"/>
    <property type="molecule type" value="Genomic_DNA"/>
</dbReference>
<organism evidence="1 2">
    <name type="scientific">Helicobacter pullorum MIT 98-5489</name>
    <dbReference type="NCBI Taxonomy" id="537972"/>
    <lineage>
        <taxon>Bacteria</taxon>
        <taxon>Pseudomonadati</taxon>
        <taxon>Campylobacterota</taxon>
        <taxon>Epsilonproteobacteria</taxon>
        <taxon>Campylobacterales</taxon>
        <taxon>Helicobacteraceae</taxon>
        <taxon>Helicobacter</taxon>
    </lineage>
</organism>
<evidence type="ECO:0000313" key="2">
    <source>
        <dbReference type="Proteomes" id="UP000003953"/>
    </source>
</evidence>
<evidence type="ECO:0000313" key="1">
    <source>
        <dbReference type="EMBL" id="EEQ63907.1"/>
    </source>
</evidence>
<dbReference type="HOGENOM" id="CLU_2206393_0_0_7"/>